<gene>
    <name evidence="1" type="primary">Hypp2990</name>
    <name evidence="1" type="ORF">BLAG_LOCUS18821</name>
</gene>
<protein>
    <submittedName>
        <fullName evidence="1">Hypp2990 protein</fullName>
    </submittedName>
</protein>
<evidence type="ECO:0000313" key="1">
    <source>
        <dbReference type="EMBL" id="CAH1264461.1"/>
    </source>
</evidence>
<reference evidence="1" key="1">
    <citation type="submission" date="2022-01" db="EMBL/GenBank/DDBJ databases">
        <authorList>
            <person name="Braso-Vives M."/>
        </authorList>
    </citation>
    <scope>NUCLEOTIDE SEQUENCE</scope>
</reference>
<evidence type="ECO:0000313" key="2">
    <source>
        <dbReference type="Proteomes" id="UP000838412"/>
    </source>
</evidence>
<accession>A0A8J9ZYI8</accession>
<proteinExistence type="predicted"/>
<sequence>MQPSMYRDYFVQQAFLDLYESKRRDRLQVAIDSLQPAVHCCSLRYGAAACAAVLQNVLIALDLITVRLPAGYSCRRAGKLSFITLQGRAWATLRHFCGSGV</sequence>
<keyword evidence="2" id="KW-1185">Reference proteome</keyword>
<name>A0A8J9ZYI8_BRALA</name>
<dbReference type="AlphaFoldDB" id="A0A8J9ZYI8"/>
<dbReference type="EMBL" id="OV696690">
    <property type="protein sequence ID" value="CAH1264461.1"/>
    <property type="molecule type" value="Genomic_DNA"/>
</dbReference>
<dbReference type="Proteomes" id="UP000838412">
    <property type="component" value="Chromosome 5"/>
</dbReference>
<organism evidence="1 2">
    <name type="scientific">Branchiostoma lanceolatum</name>
    <name type="common">Common lancelet</name>
    <name type="synonym">Amphioxus lanceolatum</name>
    <dbReference type="NCBI Taxonomy" id="7740"/>
    <lineage>
        <taxon>Eukaryota</taxon>
        <taxon>Metazoa</taxon>
        <taxon>Chordata</taxon>
        <taxon>Cephalochordata</taxon>
        <taxon>Leptocardii</taxon>
        <taxon>Amphioxiformes</taxon>
        <taxon>Branchiostomatidae</taxon>
        <taxon>Branchiostoma</taxon>
    </lineage>
</organism>